<name>A0A923N104_9FLAO</name>
<dbReference type="Gene3D" id="2.60.120.10">
    <property type="entry name" value="Jelly Rolls"/>
    <property type="match status" value="1"/>
</dbReference>
<protein>
    <submittedName>
        <fullName evidence="5">AraC family transcriptional regulator</fullName>
    </submittedName>
</protein>
<dbReference type="RefSeq" id="WP_187019126.1">
    <property type="nucleotide sequence ID" value="NZ_JACRUK010000027.1"/>
</dbReference>
<dbReference type="GO" id="GO:0043565">
    <property type="term" value="F:sequence-specific DNA binding"/>
    <property type="evidence" value="ECO:0007669"/>
    <property type="project" value="InterPro"/>
</dbReference>
<reference evidence="5 6" key="1">
    <citation type="submission" date="2020-08" db="EMBL/GenBank/DDBJ databases">
        <title>Description of novel Flavobacterium F-392 isolate.</title>
        <authorList>
            <person name="Saticioglu I.B."/>
            <person name="Duman M."/>
            <person name="Altun S."/>
        </authorList>
    </citation>
    <scope>NUCLEOTIDE SEQUENCE [LARGE SCALE GENOMIC DNA]</scope>
    <source>
        <strain evidence="5 6">F-392</strain>
    </source>
</reference>
<evidence type="ECO:0000256" key="1">
    <source>
        <dbReference type="ARBA" id="ARBA00023015"/>
    </source>
</evidence>
<dbReference type="PANTHER" id="PTHR43280">
    <property type="entry name" value="ARAC-FAMILY TRANSCRIPTIONAL REGULATOR"/>
    <property type="match status" value="1"/>
</dbReference>
<keyword evidence="2" id="KW-0238">DNA-binding</keyword>
<dbReference type="InterPro" id="IPR037923">
    <property type="entry name" value="HTH-like"/>
</dbReference>
<proteinExistence type="predicted"/>
<dbReference type="Pfam" id="PF02311">
    <property type="entry name" value="AraC_binding"/>
    <property type="match status" value="1"/>
</dbReference>
<gene>
    <name evidence="5" type="ORF">H8R25_11385</name>
</gene>
<keyword evidence="1" id="KW-0805">Transcription regulation</keyword>
<keyword evidence="3" id="KW-0804">Transcription</keyword>
<accession>A0A923N104</accession>
<dbReference type="GO" id="GO:0003700">
    <property type="term" value="F:DNA-binding transcription factor activity"/>
    <property type="evidence" value="ECO:0007669"/>
    <property type="project" value="InterPro"/>
</dbReference>
<dbReference type="Gene3D" id="1.10.10.60">
    <property type="entry name" value="Homeodomain-like"/>
    <property type="match status" value="1"/>
</dbReference>
<organism evidence="5 6">
    <name type="scientific">Flavobacterium muglaense</name>
    <dbReference type="NCBI Taxonomy" id="2764716"/>
    <lineage>
        <taxon>Bacteria</taxon>
        <taxon>Pseudomonadati</taxon>
        <taxon>Bacteroidota</taxon>
        <taxon>Flavobacteriia</taxon>
        <taxon>Flavobacteriales</taxon>
        <taxon>Flavobacteriaceae</taxon>
        <taxon>Flavobacterium</taxon>
    </lineage>
</organism>
<dbReference type="InterPro" id="IPR018060">
    <property type="entry name" value="HTH_AraC"/>
</dbReference>
<dbReference type="Pfam" id="PF12833">
    <property type="entry name" value="HTH_18"/>
    <property type="match status" value="1"/>
</dbReference>
<dbReference type="SUPFAM" id="SSF51215">
    <property type="entry name" value="Regulatory protein AraC"/>
    <property type="match status" value="1"/>
</dbReference>
<evidence type="ECO:0000256" key="3">
    <source>
        <dbReference type="ARBA" id="ARBA00023163"/>
    </source>
</evidence>
<dbReference type="InterPro" id="IPR003313">
    <property type="entry name" value="AraC-bd"/>
</dbReference>
<dbReference type="PRINTS" id="PR00032">
    <property type="entry name" value="HTHARAC"/>
</dbReference>
<comment type="caution">
    <text evidence="5">The sequence shown here is derived from an EMBL/GenBank/DDBJ whole genome shotgun (WGS) entry which is preliminary data.</text>
</comment>
<dbReference type="PROSITE" id="PS01124">
    <property type="entry name" value="HTH_ARAC_FAMILY_2"/>
    <property type="match status" value="1"/>
</dbReference>
<sequence>MKNIPNISFKTNKEASDIEFLRLAELFEKIEKDPNHDPKQPHRISFFVLLIVTEGEGVHQIDLKNYPISKGAVLKIAKGQVHAFQNNFQYDGYLVAFTEDFILRYFSKSSAAFISNLFNYHLSEPLIEGSAYNDFFIENFKQEVQSTTHYGQKEIIAKILELYLLRLEQQVHQTHPDQVNKKHQELFMAFKDQVEHNYTKTRNVKEYAAMLGVSAKHLNQITRELSLNTAKYFIDQYVILEIKRVLFSTNKSLKEVAFTSGFDELTNFSKFFKKHTGLSPKEYKGSL</sequence>
<evidence type="ECO:0000256" key="2">
    <source>
        <dbReference type="ARBA" id="ARBA00023125"/>
    </source>
</evidence>
<evidence type="ECO:0000313" key="6">
    <source>
        <dbReference type="Proteomes" id="UP000641454"/>
    </source>
</evidence>
<evidence type="ECO:0000259" key="4">
    <source>
        <dbReference type="PROSITE" id="PS01124"/>
    </source>
</evidence>
<dbReference type="Proteomes" id="UP000641454">
    <property type="component" value="Unassembled WGS sequence"/>
</dbReference>
<dbReference type="PANTHER" id="PTHR43280:SF32">
    <property type="entry name" value="TRANSCRIPTIONAL REGULATORY PROTEIN"/>
    <property type="match status" value="1"/>
</dbReference>
<evidence type="ECO:0000313" key="5">
    <source>
        <dbReference type="EMBL" id="MBC5845042.1"/>
    </source>
</evidence>
<dbReference type="SMART" id="SM00342">
    <property type="entry name" value="HTH_ARAC"/>
    <property type="match status" value="1"/>
</dbReference>
<feature type="domain" description="HTH araC/xylS-type" evidence="4">
    <location>
        <begin position="188"/>
        <end position="286"/>
    </location>
</feature>
<dbReference type="SUPFAM" id="SSF46689">
    <property type="entry name" value="Homeodomain-like"/>
    <property type="match status" value="1"/>
</dbReference>
<keyword evidence="6" id="KW-1185">Reference proteome</keyword>
<dbReference type="InterPro" id="IPR014710">
    <property type="entry name" value="RmlC-like_jellyroll"/>
</dbReference>
<dbReference type="InterPro" id="IPR009057">
    <property type="entry name" value="Homeodomain-like_sf"/>
</dbReference>
<dbReference type="EMBL" id="JACRUL010000027">
    <property type="protein sequence ID" value="MBC5845042.1"/>
    <property type="molecule type" value="Genomic_DNA"/>
</dbReference>
<dbReference type="AlphaFoldDB" id="A0A923N104"/>
<dbReference type="InterPro" id="IPR020449">
    <property type="entry name" value="Tscrpt_reg_AraC-type_HTH"/>
</dbReference>